<proteinExistence type="inferred from homology"/>
<dbReference type="InterPro" id="IPR036249">
    <property type="entry name" value="Thioredoxin-like_sf"/>
</dbReference>
<gene>
    <name evidence="4" type="ORF">SAMN04487908_10677</name>
</gene>
<evidence type="ECO:0000256" key="2">
    <source>
        <dbReference type="ARBA" id="ARBA00023002"/>
    </source>
</evidence>
<evidence type="ECO:0000256" key="3">
    <source>
        <dbReference type="PROSITE-ProRule" id="PRU01282"/>
    </source>
</evidence>
<dbReference type="RefSeq" id="WP_073216308.1">
    <property type="nucleotide sequence ID" value="NZ_FNNS01000001.1"/>
</dbReference>
<dbReference type="OrthoDB" id="9808142at2"/>
<dbReference type="AlphaFoldDB" id="A0A1M6EIP5"/>
<evidence type="ECO:0000256" key="1">
    <source>
        <dbReference type="ARBA" id="ARBA00007198"/>
    </source>
</evidence>
<dbReference type="STRING" id="797419.SAMN05216556_101148"/>
<accession>A0A1M6EIP5</accession>
<dbReference type="PANTHER" id="PTHR30041:SF4">
    <property type="entry name" value="ARSENATE REDUCTASE"/>
    <property type="match status" value="1"/>
</dbReference>
<dbReference type="NCBIfam" id="TIGR00014">
    <property type="entry name" value="arsC"/>
    <property type="match status" value="1"/>
</dbReference>
<comment type="similarity">
    <text evidence="1 3">Belongs to the ArsC family.</text>
</comment>
<dbReference type="PANTHER" id="PTHR30041">
    <property type="entry name" value="ARSENATE REDUCTASE"/>
    <property type="match status" value="1"/>
</dbReference>
<organism evidence="4 5">
    <name type="scientific">Aequorivita viscosa</name>
    <dbReference type="NCBI Taxonomy" id="797419"/>
    <lineage>
        <taxon>Bacteria</taxon>
        <taxon>Pseudomonadati</taxon>
        <taxon>Bacteroidota</taxon>
        <taxon>Flavobacteriia</taxon>
        <taxon>Flavobacteriales</taxon>
        <taxon>Flavobacteriaceae</taxon>
        <taxon>Aequorivita</taxon>
    </lineage>
</organism>
<dbReference type="InterPro" id="IPR006659">
    <property type="entry name" value="Arsenate_reductase"/>
</dbReference>
<dbReference type="Gene3D" id="3.40.30.10">
    <property type="entry name" value="Glutaredoxin"/>
    <property type="match status" value="1"/>
</dbReference>
<sequence length="113" mass="12899">MTTLYHNPRCSKSREALQLLEEKGETIEAIKYLETPPTRQELSQVIELLGIKPIELVRTQENDWKQNYKDKELSDDDVIDAMIAFPKLIERPIAIKGTQAAIGRPPSNILNIL</sequence>
<protein>
    <submittedName>
        <fullName evidence="4">Arsenate reductase</fullName>
    </submittedName>
</protein>
<keyword evidence="5" id="KW-1185">Reference proteome</keyword>
<dbReference type="GO" id="GO:0008794">
    <property type="term" value="F:arsenate reductase (glutaredoxin) activity"/>
    <property type="evidence" value="ECO:0007669"/>
    <property type="project" value="InterPro"/>
</dbReference>
<dbReference type="Pfam" id="PF03960">
    <property type="entry name" value="ArsC"/>
    <property type="match status" value="1"/>
</dbReference>
<dbReference type="Proteomes" id="UP000184172">
    <property type="component" value="Unassembled WGS sequence"/>
</dbReference>
<dbReference type="InterPro" id="IPR006660">
    <property type="entry name" value="Arsenate_reductase-like"/>
</dbReference>
<evidence type="ECO:0000313" key="4">
    <source>
        <dbReference type="EMBL" id="SHI85364.1"/>
    </source>
</evidence>
<reference evidence="5" key="1">
    <citation type="submission" date="2016-11" db="EMBL/GenBank/DDBJ databases">
        <authorList>
            <person name="Varghese N."/>
            <person name="Submissions S."/>
        </authorList>
    </citation>
    <scope>NUCLEOTIDE SEQUENCE [LARGE SCALE GENOMIC DNA]</scope>
    <source>
        <strain evidence="5">DSM 26349</strain>
    </source>
</reference>
<name>A0A1M6EIP5_9FLAO</name>
<dbReference type="EMBL" id="FQYV01000006">
    <property type="protein sequence ID" value="SHI85364.1"/>
    <property type="molecule type" value="Genomic_DNA"/>
</dbReference>
<evidence type="ECO:0000313" key="5">
    <source>
        <dbReference type="Proteomes" id="UP000184172"/>
    </source>
</evidence>
<keyword evidence="2" id="KW-0560">Oxidoreductase</keyword>
<dbReference type="CDD" id="cd03034">
    <property type="entry name" value="ArsC_ArsC"/>
    <property type="match status" value="1"/>
</dbReference>
<dbReference type="SUPFAM" id="SSF52833">
    <property type="entry name" value="Thioredoxin-like"/>
    <property type="match status" value="1"/>
</dbReference>
<dbReference type="PROSITE" id="PS51353">
    <property type="entry name" value="ARSC"/>
    <property type="match status" value="1"/>
</dbReference>